<feature type="transmembrane region" description="Helical" evidence="1">
    <location>
        <begin position="272"/>
        <end position="289"/>
    </location>
</feature>
<dbReference type="PANTHER" id="PTHR34391">
    <property type="entry name" value="UPF0658 GOLGI APPARATUS MEMBRANE PROTEIN C1952.10C-RELATED"/>
    <property type="match status" value="1"/>
</dbReference>
<keyword evidence="1" id="KW-1133">Transmembrane helix</keyword>
<dbReference type="PANTHER" id="PTHR34391:SF1">
    <property type="entry name" value="UPF0658 GOLGI APPARATUS MEMBRANE PROTEIN C1952.10C-RELATED"/>
    <property type="match status" value="1"/>
</dbReference>
<feature type="transmembrane region" description="Helical" evidence="1">
    <location>
        <begin position="119"/>
        <end position="138"/>
    </location>
</feature>
<feature type="transmembrane region" description="Helical" evidence="1">
    <location>
        <begin position="193"/>
        <end position="212"/>
    </location>
</feature>
<dbReference type="GO" id="GO:0005794">
    <property type="term" value="C:Golgi apparatus"/>
    <property type="evidence" value="ECO:0007669"/>
    <property type="project" value="TreeGrafter"/>
</dbReference>
<feature type="transmembrane region" description="Helical" evidence="1">
    <location>
        <begin position="241"/>
        <end position="260"/>
    </location>
</feature>
<dbReference type="InterPro" id="IPR040410">
    <property type="entry name" value="UPF0658_Golgi"/>
</dbReference>
<accession>A0A1V6TBS9</accession>
<protein>
    <recommendedName>
        <fullName evidence="4">TRP C-terminal domain-containing protein</fullName>
    </recommendedName>
</protein>
<dbReference type="OrthoDB" id="2448307at2759"/>
<dbReference type="AlphaFoldDB" id="A0A1V6TBS9"/>
<proteinExistence type="predicted"/>
<feature type="transmembrane region" description="Helical" evidence="1">
    <location>
        <begin position="340"/>
        <end position="363"/>
    </location>
</feature>
<feature type="transmembrane region" description="Helical" evidence="1">
    <location>
        <begin position="301"/>
        <end position="320"/>
    </location>
</feature>
<reference evidence="3" key="1">
    <citation type="journal article" date="2017" name="Nat. Microbiol.">
        <title>Global analysis of biosynthetic gene clusters reveals vast potential of secondary metabolite production in Penicillium species.</title>
        <authorList>
            <person name="Nielsen J.C."/>
            <person name="Grijseels S."/>
            <person name="Prigent S."/>
            <person name="Ji B."/>
            <person name="Dainat J."/>
            <person name="Nielsen K.F."/>
            <person name="Frisvad J.C."/>
            <person name="Workman M."/>
            <person name="Nielsen J."/>
        </authorList>
    </citation>
    <scope>NUCLEOTIDE SEQUENCE [LARGE SCALE GENOMIC DNA]</scope>
    <source>
        <strain evidence="3">IBT 24891</strain>
    </source>
</reference>
<keyword evidence="1" id="KW-0812">Transmembrane</keyword>
<evidence type="ECO:0000256" key="1">
    <source>
        <dbReference type="SAM" id="Phobius"/>
    </source>
</evidence>
<evidence type="ECO:0008006" key="4">
    <source>
        <dbReference type="Google" id="ProtNLM"/>
    </source>
</evidence>
<feature type="transmembrane region" description="Helical" evidence="1">
    <location>
        <begin position="74"/>
        <end position="99"/>
    </location>
</feature>
<organism evidence="2 3">
    <name type="scientific">Penicillium steckii</name>
    <dbReference type="NCBI Taxonomy" id="303698"/>
    <lineage>
        <taxon>Eukaryota</taxon>
        <taxon>Fungi</taxon>
        <taxon>Dikarya</taxon>
        <taxon>Ascomycota</taxon>
        <taxon>Pezizomycotina</taxon>
        <taxon>Eurotiomycetes</taxon>
        <taxon>Eurotiomycetidae</taxon>
        <taxon>Eurotiales</taxon>
        <taxon>Aspergillaceae</taxon>
        <taxon>Penicillium</taxon>
    </lineage>
</organism>
<comment type="caution">
    <text evidence="2">The sequence shown here is derived from an EMBL/GenBank/DDBJ whole genome shotgun (WGS) entry which is preliminary data.</text>
</comment>
<dbReference type="EMBL" id="MLKD01000008">
    <property type="protein sequence ID" value="OQE23845.1"/>
    <property type="molecule type" value="Genomic_DNA"/>
</dbReference>
<keyword evidence="1" id="KW-0472">Membrane</keyword>
<sequence>MRHDGDGVAKVMAAPFQSVSNKARYNTKSTLSVHINGPYVELDDFNAPADSVPSQNRSNASKPSRGKFYFPNTFWSRSFAIIGVIETLFTVAIETWVFISTSRRFDEAGNDDGTLRLRSFLGLYIFALFYELGLSYDALKHKNTFQLVGLCICNFGLFVYGIVQMKEIRETIDGLSKSEAAGNRLWNHYQLELILIPVFIGVCTILMIFVTWRLRAEFSWNIYQTMSADLQMNRRYTTYQVYIALLKFDFFFIFGTQLQVLLAMKDMKDHQFILQSVMIPVAIIILILAARFCRMEKKKSLMVVMIFMLVIVGSFVMVVLKIYSSTNSNDLAHFEVSLTLFSGLAVFLIGVTLANMVICMVNFGKGLKEHINRSHKKRQTLYPEYHGDEAGKTRFVLS</sequence>
<evidence type="ECO:0000313" key="3">
    <source>
        <dbReference type="Proteomes" id="UP000191285"/>
    </source>
</evidence>
<gene>
    <name evidence="2" type="ORF">PENSTE_c008G01620</name>
</gene>
<evidence type="ECO:0000313" key="2">
    <source>
        <dbReference type="EMBL" id="OQE23845.1"/>
    </source>
</evidence>
<dbReference type="Proteomes" id="UP000191285">
    <property type="component" value="Unassembled WGS sequence"/>
</dbReference>
<keyword evidence="3" id="KW-1185">Reference proteome</keyword>
<name>A0A1V6TBS9_9EURO</name>
<feature type="transmembrane region" description="Helical" evidence="1">
    <location>
        <begin position="145"/>
        <end position="163"/>
    </location>
</feature>